<evidence type="ECO:0000313" key="10">
    <source>
        <dbReference type="EMBL" id="MDQ0225292.1"/>
    </source>
</evidence>
<evidence type="ECO:0000259" key="8">
    <source>
        <dbReference type="PROSITE" id="PS50111"/>
    </source>
</evidence>
<keyword evidence="11" id="KW-1185">Reference proteome</keyword>
<dbReference type="InterPro" id="IPR024478">
    <property type="entry name" value="HlyB_4HB_MCP"/>
</dbReference>
<comment type="similarity">
    <text evidence="5">Belongs to the methyl-accepting chemotaxis (MCP) protein family.</text>
</comment>
<protein>
    <submittedName>
        <fullName evidence="10">Methyl-accepting chemotaxis protein</fullName>
    </submittedName>
</protein>
<feature type="domain" description="HAMP" evidence="9">
    <location>
        <begin position="208"/>
        <end position="261"/>
    </location>
</feature>
<evidence type="ECO:0000256" key="4">
    <source>
        <dbReference type="ARBA" id="ARBA00023224"/>
    </source>
</evidence>
<evidence type="ECO:0000256" key="3">
    <source>
        <dbReference type="ARBA" id="ARBA00023136"/>
    </source>
</evidence>
<dbReference type="CDD" id="cd11386">
    <property type="entry name" value="MCP_signal"/>
    <property type="match status" value="1"/>
</dbReference>
<dbReference type="CDD" id="cd06225">
    <property type="entry name" value="HAMP"/>
    <property type="match status" value="1"/>
</dbReference>
<dbReference type="Pfam" id="PF00015">
    <property type="entry name" value="MCPsignal"/>
    <property type="match status" value="1"/>
</dbReference>
<dbReference type="PANTHER" id="PTHR32089">
    <property type="entry name" value="METHYL-ACCEPTING CHEMOTAXIS PROTEIN MCPB"/>
    <property type="match status" value="1"/>
</dbReference>
<feature type="transmembrane region" description="Helical" evidence="7">
    <location>
        <begin position="186"/>
        <end position="206"/>
    </location>
</feature>
<evidence type="ECO:0000256" key="2">
    <source>
        <dbReference type="ARBA" id="ARBA00022475"/>
    </source>
</evidence>
<dbReference type="InterPro" id="IPR003660">
    <property type="entry name" value="HAMP_dom"/>
</dbReference>
<feature type="domain" description="Methyl-accepting transducer" evidence="8">
    <location>
        <begin position="280"/>
        <end position="516"/>
    </location>
</feature>
<accession>A0ABT9Z0C1</accession>
<organism evidence="10 11">
    <name type="scientific">Metabacillus niabensis</name>
    <dbReference type="NCBI Taxonomy" id="324854"/>
    <lineage>
        <taxon>Bacteria</taxon>
        <taxon>Bacillati</taxon>
        <taxon>Bacillota</taxon>
        <taxon>Bacilli</taxon>
        <taxon>Bacillales</taxon>
        <taxon>Bacillaceae</taxon>
        <taxon>Metabacillus</taxon>
    </lineage>
</organism>
<dbReference type="InterPro" id="IPR004089">
    <property type="entry name" value="MCPsignal_dom"/>
</dbReference>
<evidence type="ECO:0000256" key="7">
    <source>
        <dbReference type="SAM" id="Phobius"/>
    </source>
</evidence>
<comment type="caution">
    <text evidence="10">The sequence shown here is derived from an EMBL/GenBank/DDBJ whole genome shotgun (WGS) entry which is preliminary data.</text>
</comment>
<comment type="subcellular location">
    <subcellularLocation>
        <location evidence="1">Cell membrane</location>
    </subcellularLocation>
</comment>
<evidence type="ECO:0000313" key="11">
    <source>
        <dbReference type="Proteomes" id="UP001232245"/>
    </source>
</evidence>
<dbReference type="Gene3D" id="6.10.340.10">
    <property type="match status" value="1"/>
</dbReference>
<dbReference type="Proteomes" id="UP001232245">
    <property type="component" value="Unassembled WGS sequence"/>
</dbReference>
<dbReference type="SUPFAM" id="SSF58104">
    <property type="entry name" value="Methyl-accepting chemotaxis protein (MCP) signaling domain"/>
    <property type="match status" value="1"/>
</dbReference>
<dbReference type="PANTHER" id="PTHR32089:SF112">
    <property type="entry name" value="LYSOZYME-LIKE PROTEIN-RELATED"/>
    <property type="match status" value="1"/>
</dbReference>
<dbReference type="EMBL" id="JAUSTZ010000003">
    <property type="protein sequence ID" value="MDQ0225292.1"/>
    <property type="molecule type" value="Genomic_DNA"/>
</dbReference>
<dbReference type="PROSITE" id="PS50111">
    <property type="entry name" value="CHEMOTAXIS_TRANSDUC_2"/>
    <property type="match status" value="1"/>
</dbReference>
<keyword evidence="3 7" id="KW-0472">Membrane</keyword>
<dbReference type="Pfam" id="PF00672">
    <property type="entry name" value="HAMP"/>
    <property type="match status" value="1"/>
</dbReference>
<feature type="transmembrane region" description="Helical" evidence="7">
    <location>
        <begin position="6"/>
        <end position="26"/>
    </location>
</feature>
<dbReference type="InterPro" id="IPR004090">
    <property type="entry name" value="Chemotax_Me-accpt_rcpt"/>
</dbReference>
<keyword evidence="4 6" id="KW-0807">Transducer</keyword>
<reference evidence="10 11" key="1">
    <citation type="submission" date="2023-07" db="EMBL/GenBank/DDBJ databases">
        <title>Genomic Encyclopedia of Type Strains, Phase IV (KMG-IV): sequencing the most valuable type-strain genomes for metagenomic binning, comparative biology and taxonomic classification.</title>
        <authorList>
            <person name="Goeker M."/>
        </authorList>
    </citation>
    <scope>NUCLEOTIDE SEQUENCE [LARGE SCALE GENOMIC DNA]</scope>
    <source>
        <strain evidence="10 11">DSM 17723</strain>
    </source>
</reference>
<dbReference type="PRINTS" id="PR00260">
    <property type="entry name" value="CHEMTRNSDUCR"/>
</dbReference>
<evidence type="ECO:0000256" key="5">
    <source>
        <dbReference type="ARBA" id="ARBA00029447"/>
    </source>
</evidence>
<evidence type="ECO:0000256" key="1">
    <source>
        <dbReference type="ARBA" id="ARBA00004236"/>
    </source>
</evidence>
<evidence type="ECO:0000256" key="6">
    <source>
        <dbReference type="PROSITE-ProRule" id="PRU00284"/>
    </source>
</evidence>
<dbReference type="SMART" id="SM00304">
    <property type="entry name" value="HAMP"/>
    <property type="match status" value="1"/>
</dbReference>
<evidence type="ECO:0000259" key="9">
    <source>
        <dbReference type="PROSITE" id="PS50885"/>
    </source>
</evidence>
<dbReference type="PROSITE" id="PS50885">
    <property type="entry name" value="HAMP"/>
    <property type="match status" value="1"/>
</dbReference>
<proteinExistence type="inferred from homology"/>
<gene>
    <name evidence="10" type="ORF">J2S02_001636</name>
</gene>
<keyword evidence="7" id="KW-0812">Transmembrane</keyword>
<name>A0ABT9Z0C1_9BACI</name>
<dbReference type="Pfam" id="PF12729">
    <property type="entry name" value="4HB_MCP_1"/>
    <property type="match status" value="1"/>
</dbReference>
<dbReference type="RefSeq" id="WP_174881813.1">
    <property type="nucleotide sequence ID" value="NZ_CADEPK010000441.1"/>
</dbReference>
<keyword evidence="7" id="KW-1133">Transmembrane helix</keyword>
<sequence>MKLTVGRKLILVFASIIIIILGLSLVNMMNMNSIKSESAKVSKHQLPSVIYASEMRHIMNSLVTQELYYVNSTNESNRKEYALTMEALLSRHKAVTKKYEALLSNEEEKTLYDDVKKEWDDYLAMHEEMMAEGQANNVEKAEEILRKASWSLSSININMNKLVELSEKSANKASEEIDERYTKSTILSLVFIVIAITLAVVLGNILSRNISIPIRKMAAQAKQVARGNLVDEEITIRNKDEIGQLAKDFNEMTKSLRSVITTVSGHSEQVAVTSKQLTASAEQSAKASEQITFSIQEVASGSESQMHQAIEANNAVEEISKGMNQAASSIQVVADISTEATERAAAGDIVVRDTVSQMNAVQAQVRQTAKVVNSLGEKSAQIRKIVALITEVADQTNLLALNAAIEAARAGEHGRGFAVVADEVRKLAEQSSHAAEEISQIIIEIGNEATNAVEAMQAGSEAVDGGIVKVEETGNAFKEIAKKIEEVALHTQDVSTVVQQVSASSDSMVSLINGVASLSEQAAGNTQNVAAASEEQNASMDEITKSALELSHMANELQSIVSKFNVSSKEENSRQQERKIQKTKRKLKLFYK</sequence>
<keyword evidence="2" id="KW-1003">Cell membrane</keyword>
<dbReference type="Gene3D" id="1.10.287.950">
    <property type="entry name" value="Methyl-accepting chemotaxis protein"/>
    <property type="match status" value="1"/>
</dbReference>
<dbReference type="SMART" id="SM00283">
    <property type="entry name" value="MA"/>
    <property type="match status" value="1"/>
</dbReference>